<dbReference type="GO" id="GO:0003677">
    <property type="term" value="F:DNA binding"/>
    <property type="evidence" value="ECO:0007669"/>
    <property type="project" value="UniProtKB-KW"/>
</dbReference>
<keyword evidence="1" id="KW-0805">Transcription regulation</keyword>
<keyword evidence="3" id="KW-0238">DNA-binding</keyword>
<dbReference type="SUPFAM" id="SSF88946">
    <property type="entry name" value="Sigma2 domain of RNA polymerase sigma factors"/>
    <property type="match status" value="1"/>
</dbReference>
<dbReference type="GO" id="GO:0003899">
    <property type="term" value="F:DNA-directed RNA polymerase activity"/>
    <property type="evidence" value="ECO:0007669"/>
    <property type="project" value="InterPro"/>
</dbReference>
<dbReference type="NCBIfam" id="TIGR02937">
    <property type="entry name" value="sigma70-ECF"/>
    <property type="match status" value="1"/>
</dbReference>
<dbReference type="PROSITE" id="PS00716">
    <property type="entry name" value="SIGMA70_2"/>
    <property type="match status" value="1"/>
</dbReference>
<evidence type="ECO:0000259" key="5">
    <source>
        <dbReference type="PROSITE" id="PS00716"/>
    </source>
</evidence>
<dbReference type="PRINTS" id="PR00046">
    <property type="entry name" value="SIGMA70FCT"/>
</dbReference>
<dbReference type="Pfam" id="PF04539">
    <property type="entry name" value="Sigma70_r3"/>
    <property type="match status" value="1"/>
</dbReference>
<keyword evidence="6" id="KW-0966">Cell projection</keyword>
<gene>
    <name evidence="6" type="ORF">SAMN02745691_01725</name>
</gene>
<dbReference type="CDD" id="cd06171">
    <property type="entry name" value="Sigma70_r4"/>
    <property type="match status" value="1"/>
</dbReference>
<evidence type="ECO:0000256" key="3">
    <source>
        <dbReference type="ARBA" id="ARBA00023125"/>
    </source>
</evidence>
<evidence type="ECO:0000256" key="4">
    <source>
        <dbReference type="ARBA" id="ARBA00023163"/>
    </source>
</evidence>
<evidence type="ECO:0000256" key="1">
    <source>
        <dbReference type="ARBA" id="ARBA00023015"/>
    </source>
</evidence>
<keyword evidence="6" id="KW-0282">Flagellum</keyword>
<dbReference type="PIRSF" id="PIRSF000770">
    <property type="entry name" value="RNA_pol_sigma-SigE/K"/>
    <property type="match status" value="1"/>
</dbReference>
<evidence type="ECO:0000256" key="2">
    <source>
        <dbReference type="ARBA" id="ARBA00023082"/>
    </source>
</evidence>
<dbReference type="InterPro" id="IPR000943">
    <property type="entry name" value="RNA_pol_sigma70"/>
</dbReference>
<dbReference type="GO" id="GO:0016987">
    <property type="term" value="F:sigma factor activity"/>
    <property type="evidence" value="ECO:0007669"/>
    <property type="project" value="UniProtKB-KW"/>
</dbReference>
<dbReference type="InterPro" id="IPR014284">
    <property type="entry name" value="RNA_pol_sigma-70_dom"/>
</dbReference>
<name>A0A1M6I9X1_9FIRM</name>
<keyword evidence="4" id="KW-0804">Transcription</keyword>
<keyword evidence="6" id="KW-0969">Cilium</keyword>
<reference evidence="6 7" key="1">
    <citation type="submission" date="2016-11" db="EMBL/GenBank/DDBJ databases">
        <authorList>
            <person name="Jaros S."/>
            <person name="Januszkiewicz K."/>
            <person name="Wedrychowicz H."/>
        </authorList>
    </citation>
    <scope>NUCLEOTIDE SEQUENCE [LARGE SCALE GENOMIC DNA]</scope>
    <source>
        <strain evidence="6 7">DSM 15970</strain>
    </source>
</reference>
<dbReference type="InterPro" id="IPR013324">
    <property type="entry name" value="RNA_pol_sigma_r3/r4-like"/>
</dbReference>
<dbReference type="InterPro" id="IPR007627">
    <property type="entry name" value="RNA_pol_sigma70_r2"/>
</dbReference>
<keyword evidence="7" id="KW-1185">Reference proteome</keyword>
<dbReference type="PANTHER" id="PTHR30385:SF7">
    <property type="entry name" value="RNA POLYMERASE SIGMA FACTOR FLIA"/>
    <property type="match status" value="1"/>
</dbReference>
<dbReference type="Gene3D" id="1.10.1740.10">
    <property type="match status" value="1"/>
</dbReference>
<accession>A0A1M6I9X1</accession>
<dbReference type="GO" id="GO:0006352">
    <property type="term" value="P:DNA-templated transcription initiation"/>
    <property type="evidence" value="ECO:0007669"/>
    <property type="project" value="InterPro"/>
</dbReference>
<dbReference type="InterPro" id="IPR013325">
    <property type="entry name" value="RNA_pol_sigma_r2"/>
</dbReference>
<keyword evidence="2" id="KW-0731">Sigma factor</keyword>
<evidence type="ECO:0000313" key="7">
    <source>
        <dbReference type="Proteomes" id="UP000184342"/>
    </source>
</evidence>
<dbReference type="AlphaFoldDB" id="A0A1M6I9X1"/>
<dbReference type="SUPFAM" id="SSF88659">
    <property type="entry name" value="Sigma3 and sigma4 domains of RNA polymerase sigma factors"/>
    <property type="match status" value="2"/>
</dbReference>
<feature type="domain" description="RNA polymerase sigma-70" evidence="5">
    <location>
        <begin position="223"/>
        <end position="249"/>
    </location>
</feature>
<dbReference type="InterPro" id="IPR012845">
    <property type="entry name" value="RNA_pol_sigma_FliA_WhiG"/>
</dbReference>
<dbReference type="Gene3D" id="1.20.140.160">
    <property type="match status" value="1"/>
</dbReference>
<dbReference type="Pfam" id="PF04542">
    <property type="entry name" value="Sigma70_r2"/>
    <property type="match status" value="1"/>
</dbReference>
<dbReference type="Proteomes" id="UP000184342">
    <property type="component" value="Unassembled WGS sequence"/>
</dbReference>
<dbReference type="EMBL" id="FQYT01000017">
    <property type="protein sequence ID" value="SHJ31222.1"/>
    <property type="molecule type" value="Genomic_DNA"/>
</dbReference>
<protein>
    <submittedName>
        <fullName evidence="6">RNA polymerase sigma factor for flagellar operon FliA</fullName>
    </submittedName>
</protein>
<dbReference type="STRING" id="1122934.SAMN02745691_01725"/>
<dbReference type="InterPro" id="IPR007624">
    <property type="entry name" value="RNA_pol_sigma70_r3"/>
</dbReference>
<dbReference type="Pfam" id="PF04545">
    <property type="entry name" value="Sigma70_r4"/>
    <property type="match status" value="1"/>
</dbReference>
<organism evidence="6 7">
    <name type="scientific">Parasporobacterium paucivorans DSM 15970</name>
    <dbReference type="NCBI Taxonomy" id="1122934"/>
    <lineage>
        <taxon>Bacteria</taxon>
        <taxon>Bacillati</taxon>
        <taxon>Bacillota</taxon>
        <taxon>Clostridia</taxon>
        <taxon>Lachnospirales</taxon>
        <taxon>Lachnospiraceae</taxon>
        <taxon>Parasporobacterium</taxon>
    </lineage>
</organism>
<proteinExistence type="predicted"/>
<dbReference type="PANTHER" id="PTHR30385">
    <property type="entry name" value="SIGMA FACTOR F FLAGELLAR"/>
    <property type="match status" value="1"/>
</dbReference>
<evidence type="ECO:0000313" key="6">
    <source>
        <dbReference type="EMBL" id="SHJ31222.1"/>
    </source>
</evidence>
<dbReference type="RefSeq" id="WP_073994018.1">
    <property type="nucleotide sequence ID" value="NZ_FQYT01000017.1"/>
</dbReference>
<sequence>MDAENGFQRKSNEELLTEYKQTCALEIKQELVLRYVHIVRNIALQMRNVYLGFSQLDDVVNEGVLVIMNAIEKFDLERNVKFETYISKRIRGMIIDLARKQDWIPRGVRKSAKDIDNATLELYNETGRFPKPQEVADFLGIGLDKYQEILGKTTLFNVLSLDVLLEETSIKQKNNEIAAPHSPVRPEQHTLDKELKGMLVDGIKDLRDNEQTVLSLYYVEELNMKDIAKVMQLSEPRISQIHSNAIRKLRISMQKTMG</sequence>
<dbReference type="InterPro" id="IPR007630">
    <property type="entry name" value="RNA_pol_sigma70_r4"/>
</dbReference>
<dbReference type="NCBIfam" id="TIGR02479">
    <property type="entry name" value="FliA_WhiG"/>
    <property type="match status" value="1"/>
</dbReference>
<dbReference type="OrthoDB" id="9799825at2"/>